<organism evidence="2 3">
    <name type="scientific">Aspergillus kawachii</name>
    <name type="common">White koji mold</name>
    <name type="synonym">Aspergillus awamori var. kawachi</name>
    <dbReference type="NCBI Taxonomy" id="1069201"/>
    <lineage>
        <taxon>Eukaryota</taxon>
        <taxon>Fungi</taxon>
        <taxon>Dikarya</taxon>
        <taxon>Ascomycota</taxon>
        <taxon>Pezizomycotina</taxon>
        <taxon>Eurotiomycetes</taxon>
        <taxon>Eurotiomycetidae</taxon>
        <taxon>Eurotiales</taxon>
        <taxon>Aspergillaceae</taxon>
        <taxon>Aspergillus</taxon>
        <taxon>Aspergillus subgen. Circumdati</taxon>
    </lineage>
</organism>
<accession>A0A146EXN0</accession>
<dbReference type="AlphaFoldDB" id="A0A146EXN0"/>
<evidence type="ECO:0000313" key="4">
    <source>
        <dbReference type="Proteomes" id="UP000661280"/>
    </source>
</evidence>
<evidence type="ECO:0000313" key="2">
    <source>
        <dbReference type="EMBL" id="GAT18824.1"/>
    </source>
</evidence>
<dbReference type="GeneID" id="64964154"/>
<reference evidence="3" key="2">
    <citation type="submission" date="2016-02" db="EMBL/GenBank/DDBJ databases">
        <title>Genome sequencing of Aspergillus luchuensis NBRC 4314.</title>
        <authorList>
            <person name="Yamada O."/>
        </authorList>
    </citation>
    <scope>NUCLEOTIDE SEQUENCE [LARGE SCALE GENOMIC DNA]</scope>
    <source>
        <strain evidence="3">RIB 2604</strain>
    </source>
</reference>
<dbReference type="EMBL" id="AP024430">
    <property type="protein sequence ID" value="BCS02833.1"/>
    <property type="molecule type" value="Genomic_DNA"/>
</dbReference>
<dbReference type="Proteomes" id="UP000661280">
    <property type="component" value="Chromosome 6"/>
</dbReference>
<dbReference type="Proteomes" id="UP000075230">
    <property type="component" value="Unassembled WGS sequence"/>
</dbReference>
<protein>
    <submittedName>
        <fullName evidence="2">Uncharacterized protein</fullName>
    </submittedName>
</protein>
<evidence type="ECO:0000313" key="3">
    <source>
        <dbReference type="Proteomes" id="UP000075230"/>
    </source>
</evidence>
<gene>
    <name evidence="1" type="ORF">AKAW2_61097A</name>
    <name evidence="2" type="ORF">RIB2604_00103230</name>
</gene>
<sequence>MQMDEESSSGGKLPLAADAVAASVAATVVTPVVTIMDRFVVIKLQQHCDYNTSQNCSGEVLSQEALFRICSVTSERCNQKTKTLRHL</sequence>
<dbReference type="EMBL" id="BCWF01000001">
    <property type="protein sequence ID" value="GAT18824.1"/>
    <property type="molecule type" value="Genomic_DNA"/>
</dbReference>
<dbReference type="RefSeq" id="XP_041546595.1">
    <property type="nucleotide sequence ID" value="XM_041693295.1"/>
</dbReference>
<dbReference type="KEGG" id="aluc:AKAW2_61097A"/>
<proteinExistence type="predicted"/>
<reference evidence="2 3" key="1">
    <citation type="journal article" date="2016" name="DNA Res.">
        <title>Genome sequence of Aspergillus luchuensis NBRC 4314.</title>
        <authorList>
            <person name="Yamada O."/>
            <person name="Machida M."/>
            <person name="Hosoyama A."/>
            <person name="Goto M."/>
            <person name="Takahashi T."/>
            <person name="Futagami T."/>
            <person name="Yamagata Y."/>
            <person name="Takeuchi M."/>
            <person name="Kobayashi T."/>
            <person name="Koike H."/>
            <person name="Abe K."/>
            <person name="Asai K."/>
            <person name="Arita M."/>
            <person name="Fujita N."/>
            <person name="Fukuda K."/>
            <person name="Higa K."/>
            <person name="Horikawa H."/>
            <person name="Ishikawa T."/>
            <person name="Jinno K."/>
            <person name="Kato Y."/>
            <person name="Kirimura K."/>
            <person name="Mizutani O."/>
            <person name="Nakasone K."/>
            <person name="Sano M."/>
            <person name="Shiraishi Y."/>
            <person name="Tsukahara M."/>
            <person name="Gomi K."/>
        </authorList>
    </citation>
    <scope>NUCLEOTIDE SEQUENCE [LARGE SCALE GENOMIC DNA]</scope>
    <source>
        <strain evidence="2 3">RIB 2604</strain>
    </source>
</reference>
<name>A0A146EXN0_ASPKA</name>
<evidence type="ECO:0000313" key="1">
    <source>
        <dbReference type="EMBL" id="BCS02833.1"/>
    </source>
</evidence>
<reference evidence="1" key="4">
    <citation type="submission" date="2021-02" db="EMBL/GenBank/DDBJ databases">
        <title>Aspergillus luchuensis mut. kawachii IFO 4304 genome sequence.</title>
        <authorList>
            <person name="Mori K."/>
            <person name="Kadooka C."/>
            <person name="Goto M."/>
            <person name="Futagami T."/>
        </authorList>
    </citation>
    <scope>NUCLEOTIDE SEQUENCE</scope>
    <source>
        <strain evidence="1">IFO 4308</strain>
    </source>
</reference>
<keyword evidence="4" id="KW-1185">Reference proteome</keyword>
<reference evidence="1" key="3">
    <citation type="submission" date="2021-01" db="EMBL/GenBank/DDBJ databases">
        <authorList>
            <consortium name="Aspergillus luchuensis mut. kawachii IFO 4304 genome sequencing consortium"/>
            <person name="Kazuki M."/>
            <person name="Futagami T."/>
        </authorList>
    </citation>
    <scope>NUCLEOTIDE SEQUENCE</scope>
    <source>
        <strain evidence="1">IFO 4308</strain>
    </source>
</reference>